<keyword evidence="11" id="KW-1185">Reference proteome</keyword>
<dbReference type="EMBL" id="JAAWWK010000002">
    <property type="protein sequence ID" value="NKI16822.1"/>
    <property type="molecule type" value="Genomic_DNA"/>
</dbReference>
<feature type="transmembrane region" description="Helical" evidence="7">
    <location>
        <begin position="225"/>
        <end position="250"/>
    </location>
</feature>
<feature type="domain" description="Peptidase S54 rhomboid" evidence="8">
    <location>
        <begin position="133"/>
        <end position="271"/>
    </location>
</feature>
<evidence type="ECO:0000256" key="1">
    <source>
        <dbReference type="ARBA" id="ARBA00004141"/>
    </source>
</evidence>
<dbReference type="Pfam" id="PF16733">
    <property type="entry name" value="NRho"/>
    <property type="match status" value="1"/>
</dbReference>
<dbReference type="Proteomes" id="UP000765845">
    <property type="component" value="Unassembled WGS sequence"/>
</dbReference>
<comment type="similarity">
    <text evidence="2">Belongs to the peptidase S54 family.</text>
</comment>
<evidence type="ECO:0000256" key="6">
    <source>
        <dbReference type="ARBA" id="ARBA00023136"/>
    </source>
</evidence>
<dbReference type="InterPro" id="IPR038244">
    <property type="entry name" value="NRho_sf"/>
</dbReference>
<keyword evidence="3 7" id="KW-0812">Transmembrane</keyword>
<evidence type="ECO:0000256" key="4">
    <source>
        <dbReference type="ARBA" id="ARBA00022801"/>
    </source>
</evidence>
<feature type="transmembrane region" description="Helical" evidence="7">
    <location>
        <begin position="194"/>
        <end position="213"/>
    </location>
</feature>
<keyword evidence="4" id="KW-0378">Hydrolase</keyword>
<dbReference type="Gene3D" id="1.20.1540.10">
    <property type="entry name" value="Rhomboid-like"/>
    <property type="match status" value="1"/>
</dbReference>
<evidence type="ECO:0000313" key="10">
    <source>
        <dbReference type="EMBL" id="NKI16822.1"/>
    </source>
</evidence>
<dbReference type="InterPro" id="IPR031976">
    <property type="entry name" value="NRho"/>
</dbReference>
<evidence type="ECO:0000259" key="9">
    <source>
        <dbReference type="Pfam" id="PF16733"/>
    </source>
</evidence>
<sequence length="280" mass="30308">MTRMVALRVPLGEDLAALSGLLREYGVAHQVTEEKGEQVVWVLSAEHGQQVAELYSRLQSGELNIVMAPGQPPRRVSRWEQLRERPMVVVLLLLSLAGTLLVGADRQFSVVQHLSFYALDIRAGLVVPEWPTGQFWRLLTPMFLHFGILHFVFNGLWLWELGGMIEARQGSARLLGVVLLIGAGSNMAQAMAGVSVFGGMSGVIYGLLGYILAWNRLCPEYPFPLVKGVAVVLLVWLLICAAGITSLLGLGQIANTAHISGLLLGLVLGAAAALIARRAN</sequence>
<organism evidence="10 11">
    <name type="scientific">Spongiibacter thalassae</name>
    <dbReference type="NCBI Taxonomy" id="2721624"/>
    <lineage>
        <taxon>Bacteria</taxon>
        <taxon>Pseudomonadati</taxon>
        <taxon>Pseudomonadota</taxon>
        <taxon>Gammaproteobacteria</taxon>
        <taxon>Cellvibrionales</taxon>
        <taxon>Spongiibacteraceae</taxon>
        <taxon>Spongiibacter</taxon>
    </lineage>
</organism>
<evidence type="ECO:0000313" key="11">
    <source>
        <dbReference type="Proteomes" id="UP000765845"/>
    </source>
</evidence>
<evidence type="ECO:0000256" key="5">
    <source>
        <dbReference type="ARBA" id="ARBA00022989"/>
    </source>
</evidence>
<comment type="subcellular location">
    <subcellularLocation>
        <location evidence="1">Membrane</location>
        <topology evidence="1">Multi-pass membrane protein</topology>
    </subcellularLocation>
</comment>
<dbReference type="RefSeq" id="WP_168449371.1">
    <property type="nucleotide sequence ID" value="NZ_JAAWWK010000002.1"/>
</dbReference>
<evidence type="ECO:0000256" key="7">
    <source>
        <dbReference type="SAM" id="Phobius"/>
    </source>
</evidence>
<keyword evidence="6 7" id="KW-0472">Membrane</keyword>
<accession>A0ABX1GEC3</accession>
<feature type="transmembrane region" description="Helical" evidence="7">
    <location>
        <begin position="138"/>
        <end position="159"/>
    </location>
</feature>
<dbReference type="Pfam" id="PF01694">
    <property type="entry name" value="Rhomboid"/>
    <property type="match status" value="1"/>
</dbReference>
<dbReference type="PANTHER" id="PTHR43731">
    <property type="entry name" value="RHOMBOID PROTEASE"/>
    <property type="match status" value="1"/>
</dbReference>
<evidence type="ECO:0000256" key="2">
    <source>
        <dbReference type="ARBA" id="ARBA00009045"/>
    </source>
</evidence>
<dbReference type="Gene3D" id="3.30.70.2080">
    <property type="match status" value="1"/>
</dbReference>
<reference evidence="10 11" key="1">
    <citation type="submission" date="2020-04" db="EMBL/GenBank/DDBJ databases">
        <authorList>
            <person name="Yoon J."/>
        </authorList>
    </citation>
    <scope>NUCLEOTIDE SEQUENCE [LARGE SCALE GENOMIC DNA]</scope>
    <source>
        <strain evidence="10 11">KMU-166</strain>
    </source>
</reference>
<feature type="domain" description="Rhomboid protease N-terminal" evidence="9">
    <location>
        <begin position="1"/>
        <end position="65"/>
    </location>
</feature>
<name>A0ABX1GEC3_9GAMM</name>
<dbReference type="InterPro" id="IPR022764">
    <property type="entry name" value="Peptidase_S54_rhomboid_dom"/>
</dbReference>
<comment type="caution">
    <text evidence="10">The sequence shown here is derived from an EMBL/GenBank/DDBJ whole genome shotgun (WGS) entry which is preliminary data.</text>
</comment>
<dbReference type="InterPro" id="IPR035952">
    <property type="entry name" value="Rhomboid-like_sf"/>
</dbReference>
<dbReference type="InterPro" id="IPR050925">
    <property type="entry name" value="Rhomboid_protease_S54"/>
</dbReference>
<evidence type="ECO:0000256" key="3">
    <source>
        <dbReference type="ARBA" id="ARBA00022692"/>
    </source>
</evidence>
<protein>
    <submittedName>
        <fullName evidence="10">Rhomboid family intramembrane serine protease</fullName>
    </submittedName>
</protein>
<keyword evidence="10" id="KW-0645">Protease</keyword>
<evidence type="ECO:0000259" key="8">
    <source>
        <dbReference type="Pfam" id="PF01694"/>
    </source>
</evidence>
<dbReference type="SUPFAM" id="SSF144091">
    <property type="entry name" value="Rhomboid-like"/>
    <property type="match status" value="1"/>
</dbReference>
<feature type="transmembrane region" description="Helical" evidence="7">
    <location>
        <begin position="256"/>
        <end position="276"/>
    </location>
</feature>
<keyword evidence="5 7" id="KW-1133">Transmembrane helix</keyword>
<gene>
    <name evidence="10" type="ORF">HCU74_05235</name>
</gene>
<dbReference type="GO" id="GO:0008233">
    <property type="term" value="F:peptidase activity"/>
    <property type="evidence" value="ECO:0007669"/>
    <property type="project" value="UniProtKB-KW"/>
</dbReference>
<proteinExistence type="inferred from homology"/>
<feature type="transmembrane region" description="Helical" evidence="7">
    <location>
        <begin position="87"/>
        <end position="104"/>
    </location>
</feature>
<dbReference type="PANTHER" id="PTHR43731:SF14">
    <property type="entry name" value="PRESENILIN-ASSOCIATED RHOMBOID-LIKE PROTEIN, MITOCHONDRIAL"/>
    <property type="match status" value="1"/>
</dbReference>
<dbReference type="GO" id="GO:0006508">
    <property type="term" value="P:proteolysis"/>
    <property type="evidence" value="ECO:0007669"/>
    <property type="project" value="UniProtKB-KW"/>
</dbReference>